<dbReference type="PANTHER" id="PTHR21552:SF2">
    <property type="entry name" value="CREB3 REGULATORY FACTOR"/>
    <property type="match status" value="1"/>
</dbReference>
<feature type="compositionally biased region" description="Low complexity" evidence="1">
    <location>
        <begin position="243"/>
        <end position="261"/>
    </location>
</feature>
<dbReference type="GO" id="GO:0000981">
    <property type="term" value="F:DNA-binding transcription factor activity, RNA polymerase II-specific"/>
    <property type="evidence" value="ECO:0007669"/>
    <property type="project" value="TreeGrafter"/>
</dbReference>
<dbReference type="PANTHER" id="PTHR21552">
    <property type="entry name" value="ADULT RETINA PROTEIN"/>
    <property type="match status" value="1"/>
</dbReference>
<dbReference type="GO" id="GO:0005634">
    <property type="term" value="C:nucleus"/>
    <property type="evidence" value="ECO:0007669"/>
    <property type="project" value="TreeGrafter"/>
</dbReference>
<feature type="region of interest" description="Disordered" evidence="1">
    <location>
        <begin position="234"/>
        <end position="322"/>
    </location>
</feature>
<dbReference type="CDD" id="cd14809">
    <property type="entry name" value="bZIP_AUREO-like"/>
    <property type="match status" value="1"/>
</dbReference>
<feature type="compositionally biased region" description="Acidic residues" evidence="1">
    <location>
        <begin position="275"/>
        <end position="296"/>
    </location>
</feature>
<dbReference type="Gene3D" id="1.20.5.170">
    <property type="match status" value="1"/>
</dbReference>
<dbReference type="InterPro" id="IPR004827">
    <property type="entry name" value="bZIP"/>
</dbReference>
<dbReference type="GO" id="GO:0000977">
    <property type="term" value="F:RNA polymerase II transcription regulatory region sequence-specific DNA binding"/>
    <property type="evidence" value="ECO:0007669"/>
    <property type="project" value="TreeGrafter"/>
</dbReference>
<dbReference type="EMBL" id="CACRXK020000004">
    <property type="protein sequence ID" value="CAB3976614.1"/>
    <property type="molecule type" value="Genomic_DNA"/>
</dbReference>
<dbReference type="GO" id="GO:0006986">
    <property type="term" value="P:response to unfolded protein"/>
    <property type="evidence" value="ECO:0007669"/>
    <property type="project" value="InterPro"/>
</dbReference>
<proteinExistence type="predicted"/>
<dbReference type="OrthoDB" id="8931646at2759"/>
<gene>
    <name evidence="2" type="ORF">PACLA_8A037983</name>
</gene>
<evidence type="ECO:0000313" key="3">
    <source>
        <dbReference type="Proteomes" id="UP001152795"/>
    </source>
</evidence>
<organism evidence="2 3">
    <name type="scientific">Paramuricea clavata</name>
    <name type="common">Red gorgonian</name>
    <name type="synonym">Violescent sea-whip</name>
    <dbReference type="NCBI Taxonomy" id="317549"/>
    <lineage>
        <taxon>Eukaryota</taxon>
        <taxon>Metazoa</taxon>
        <taxon>Cnidaria</taxon>
        <taxon>Anthozoa</taxon>
        <taxon>Octocorallia</taxon>
        <taxon>Malacalcyonacea</taxon>
        <taxon>Plexauridae</taxon>
        <taxon>Paramuricea</taxon>
    </lineage>
</organism>
<comment type="caution">
    <text evidence="2">The sequence shown here is derived from an EMBL/GenBank/DDBJ whole genome shotgun (WGS) entry which is preliminary data.</text>
</comment>
<dbReference type="InterPro" id="IPR039165">
    <property type="entry name" value="CREBRF"/>
</dbReference>
<keyword evidence="3" id="KW-1185">Reference proteome</keyword>
<dbReference type="AlphaFoldDB" id="A0A7D9D569"/>
<sequence length="462" mass="52441">MYSEWRVKTPAWEGDIFGRLTPPPEDIIEMEQGFFCFPTNILGEQSCCEQPGNTEEENLLLDLESDTICPREFDGNKSGPTLAELNDTRSRSPLINPEMKRLHQVAILTVADTDEEPMCESTSKTQSCSVLERQLKTQQTASVYHEQHMPSYSNCSTAVSTTVTRSKSIPIPKRDMKLAHQSVCLSPPSPQDRKPLFQDRKPFENFYQTQSIQQQYITPQFGTSYTAQRTEITSPGYPAETASNSQLSQQQESETSASHEQVVNRAASNAYQSENCDESDEDDEMDSEAEDIEEEYCPFQKEGKTPARRKGRKSESEDMVPNPTKLLSIGRELDRLNKIISCLKPINEVPQHSRGRSRREKNKLASRACRLKKKQQHEANKVKLHGLQSEQENLLFIIKDMKSEIVNRAQYPRKPGTQLNEKFKNMAKKAFAQQIAGHTTEFIREVLQEVARGNKTGGLTLL</sequence>
<protein>
    <submittedName>
        <fullName evidence="2">CREB3 regulatory factor isoform X1</fullName>
    </submittedName>
</protein>
<dbReference type="Proteomes" id="UP001152795">
    <property type="component" value="Unassembled WGS sequence"/>
</dbReference>
<dbReference type="InterPro" id="IPR046347">
    <property type="entry name" value="bZIP_sf"/>
</dbReference>
<reference evidence="2" key="1">
    <citation type="submission" date="2020-04" db="EMBL/GenBank/DDBJ databases">
        <authorList>
            <person name="Alioto T."/>
            <person name="Alioto T."/>
            <person name="Gomez Garrido J."/>
        </authorList>
    </citation>
    <scope>NUCLEOTIDE SEQUENCE</scope>
    <source>
        <strain evidence="2">A484AB</strain>
    </source>
</reference>
<evidence type="ECO:0000256" key="1">
    <source>
        <dbReference type="SAM" id="MobiDB-lite"/>
    </source>
</evidence>
<dbReference type="PROSITE" id="PS00036">
    <property type="entry name" value="BZIP_BASIC"/>
    <property type="match status" value="1"/>
</dbReference>
<evidence type="ECO:0000313" key="2">
    <source>
        <dbReference type="EMBL" id="CAB3976614.1"/>
    </source>
</evidence>
<dbReference type="SUPFAM" id="SSF57959">
    <property type="entry name" value="Leucine zipper domain"/>
    <property type="match status" value="1"/>
</dbReference>
<name>A0A7D9D569_PARCT</name>
<accession>A0A7D9D569</accession>